<dbReference type="InterPro" id="IPR052899">
    <property type="entry name" value="Class-I_DAHP_synthase"/>
</dbReference>
<dbReference type="SUPFAM" id="SSF51569">
    <property type="entry name" value="Aldolase"/>
    <property type="match status" value="1"/>
</dbReference>
<dbReference type="OrthoDB" id="9780456at2"/>
<comment type="caution">
    <text evidence="4">The sequence shown here is derived from an EMBL/GenBank/DDBJ whole genome shotgun (WGS) entry which is preliminary data.</text>
</comment>
<dbReference type="STRING" id="555088.DealDRAFT_1419"/>
<gene>
    <name evidence="4" type="ORF">DealDRAFT_1419</name>
</gene>
<evidence type="ECO:0000259" key="2">
    <source>
        <dbReference type="Pfam" id="PF00793"/>
    </source>
</evidence>
<dbReference type="InterPro" id="IPR006268">
    <property type="entry name" value="DAHP_syn_2"/>
</dbReference>
<dbReference type="GO" id="GO:0003849">
    <property type="term" value="F:3-deoxy-7-phosphoheptulonate synthase activity"/>
    <property type="evidence" value="ECO:0007669"/>
    <property type="project" value="UniProtKB-EC"/>
</dbReference>
<dbReference type="NCBIfam" id="NF006421">
    <property type="entry name" value="PRK08673.1"/>
    <property type="match status" value="1"/>
</dbReference>
<dbReference type="eggNOG" id="COG2876">
    <property type="taxonomic scope" value="Bacteria"/>
</dbReference>
<reference evidence="4 5" key="1">
    <citation type="submission" date="2009-02" db="EMBL/GenBank/DDBJ databases">
        <title>Sequencing of the draft genome and assembly of Dethiobacter alkaliphilus AHT 1.</title>
        <authorList>
            <consortium name="US DOE Joint Genome Institute (JGI-PGF)"/>
            <person name="Lucas S."/>
            <person name="Copeland A."/>
            <person name="Lapidus A."/>
            <person name="Glavina del Rio T."/>
            <person name="Dalin E."/>
            <person name="Tice H."/>
            <person name="Bruce D."/>
            <person name="Goodwin L."/>
            <person name="Pitluck S."/>
            <person name="Larimer F."/>
            <person name="Land M.L."/>
            <person name="Hauser L."/>
            <person name="Muyzer G."/>
        </authorList>
    </citation>
    <scope>NUCLEOTIDE SEQUENCE [LARGE SCALE GENOMIC DNA]</scope>
    <source>
        <strain evidence="4 5">AHT 1</strain>
    </source>
</reference>
<dbReference type="Gene3D" id="3.20.20.70">
    <property type="entry name" value="Aldolase class I"/>
    <property type="match status" value="1"/>
</dbReference>
<feature type="domain" description="DAHP synthetase I/KDSA" evidence="2">
    <location>
        <begin position="87"/>
        <end position="327"/>
    </location>
</feature>
<proteinExistence type="predicted"/>
<feature type="domain" description="DAHP synthase ferredoxin-like" evidence="3">
    <location>
        <begin position="1"/>
        <end position="67"/>
    </location>
</feature>
<dbReference type="GO" id="GO:0016832">
    <property type="term" value="F:aldehyde-lyase activity"/>
    <property type="evidence" value="ECO:0007669"/>
    <property type="project" value="InterPro"/>
</dbReference>
<evidence type="ECO:0000313" key="4">
    <source>
        <dbReference type="EMBL" id="EEG77699.1"/>
    </source>
</evidence>
<keyword evidence="1 4" id="KW-0808">Transferase</keyword>
<dbReference type="RefSeq" id="WP_008516151.1">
    <property type="nucleotide sequence ID" value="NZ_ACJM01000006.1"/>
</dbReference>
<dbReference type="EC" id="2.5.1.54" evidence="4"/>
<dbReference type="AlphaFoldDB" id="C0GG10"/>
<dbReference type="PANTHER" id="PTHR43018">
    <property type="entry name" value="PHOSPHO-2-DEHYDRO-3-DEOXYHEPTONATE ALDOLASE"/>
    <property type="match status" value="1"/>
</dbReference>
<dbReference type="Proteomes" id="UP000006443">
    <property type="component" value="Unassembled WGS sequence"/>
</dbReference>
<name>C0GG10_DETAL</name>
<organism evidence="4 5">
    <name type="scientific">Dethiobacter alkaliphilus AHT 1</name>
    <dbReference type="NCBI Taxonomy" id="555088"/>
    <lineage>
        <taxon>Bacteria</taxon>
        <taxon>Bacillati</taxon>
        <taxon>Bacillota</taxon>
        <taxon>Dethiobacteria</taxon>
        <taxon>Dethiobacterales</taxon>
        <taxon>Dethiobacteraceae</taxon>
        <taxon>Dethiobacter</taxon>
    </lineage>
</organism>
<dbReference type="Pfam" id="PF00793">
    <property type="entry name" value="DAHP_synth_1"/>
    <property type="match status" value="1"/>
</dbReference>
<keyword evidence="5" id="KW-1185">Reference proteome</keyword>
<dbReference type="InterPro" id="IPR013785">
    <property type="entry name" value="Aldolase_TIM"/>
</dbReference>
<evidence type="ECO:0000256" key="1">
    <source>
        <dbReference type="ARBA" id="ARBA00022679"/>
    </source>
</evidence>
<protein>
    <submittedName>
        <fullName evidence="4">Phospho-2-dehydro-3-deoxyheptonate aldolase</fullName>
        <ecNumber evidence="4">2.5.1.54</ecNumber>
    </submittedName>
</protein>
<dbReference type="InterPro" id="IPR006218">
    <property type="entry name" value="DAHP1/KDSA"/>
</dbReference>
<dbReference type="NCBIfam" id="NF009239">
    <property type="entry name" value="PRK12595.1"/>
    <property type="match status" value="1"/>
</dbReference>
<sequence length="341" mass="37252">MIIVMETGVKEDQVQQVVDRLVKAGLGTHLSVGEFKTIIGAIGDEKIVRELALDALPFVEKVLPITKPFKLVSREFQEQSTSFNVGNCTIGADEVVVMAGPCAVESEEQLLESAEGVKAAGAQILRGGAFKPRTSPYSFQGLEEEGLKILARVREKTGLPIVTEVMDQHTVGVVAEYADIIQVGTRNMQNFYMLRELGKLDKPILLKRGLSATIEEWLMAAEYIASGGNRKVILCERGIRTFETATRNTLDLSAIPVVKHLTHLPVIVDPSHGTGNWRWVPSMSRAAVAAGADGLMVEVHPRPEEALCDGAQSLTVEKFEALTEDLDKVARVLGRRLKKVD</sequence>
<dbReference type="Pfam" id="PF18152">
    <property type="entry name" value="DAHP_snth_FXD"/>
    <property type="match status" value="1"/>
</dbReference>
<dbReference type="InterPro" id="IPR041071">
    <property type="entry name" value="DAHP_snth_FXD"/>
</dbReference>
<dbReference type="PANTHER" id="PTHR43018:SF2">
    <property type="entry name" value="PHOSPHO-2-DEHYDRO-3-DEOXYHEPTONATE ALDOLASE"/>
    <property type="match status" value="1"/>
</dbReference>
<dbReference type="EMBL" id="ACJM01000006">
    <property type="protein sequence ID" value="EEG77699.1"/>
    <property type="molecule type" value="Genomic_DNA"/>
</dbReference>
<dbReference type="GO" id="GO:0009073">
    <property type="term" value="P:aromatic amino acid family biosynthetic process"/>
    <property type="evidence" value="ECO:0007669"/>
    <property type="project" value="InterPro"/>
</dbReference>
<evidence type="ECO:0000259" key="3">
    <source>
        <dbReference type="Pfam" id="PF18152"/>
    </source>
</evidence>
<dbReference type="Gene3D" id="3.30.70.1140">
    <property type="entry name" value="Phospho-2-dehydro-3-deoxyheptonate aldolase, domain 1"/>
    <property type="match status" value="1"/>
</dbReference>
<dbReference type="NCBIfam" id="TIGR01361">
    <property type="entry name" value="DAHP_synth_Bsub"/>
    <property type="match status" value="1"/>
</dbReference>
<evidence type="ECO:0000313" key="5">
    <source>
        <dbReference type="Proteomes" id="UP000006443"/>
    </source>
</evidence>
<accession>C0GG10</accession>